<dbReference type="Gene3D" id="3.40.50.720">
    <property type="entry name" value="NAD(P)-binding Rossmann-like Domain"/>
    <property type="match status" value="1"/>
</dbReference>
<dbReference type="InterPro" id="IPR013118">
    <property type="entry name" value="Mannitol_DH_C"/>
</dbReference>
<dbReference type="EMBL" id="VIWP01000014">
    <property type="protein sequence ID" value="TWF46539.1"/>
    <property type="molecule type" value="Genomic_DNA"/>
</dbReference>
<dbReference type="SUPFAM" id="SSF48179">
    <property type="entry name" value="6-phosphogluconate dehydrogenase C-terminal domain-like"/>
    <property type="match status" value="1"/>
</dbReference>
<feature type="domain" description="Mannitol dehydrogenase N-terminal" evidence="2">
    <location>
        <begin position="28"/>
        <end position="274"/>
    </location>
</feature>
<dbReference type="Pfam" id="PF08125">
    <property type="entry name" value="Mannitol_dh_C"/>
    <property type="match status" value="1"/>
</dbReference>
<dbReference type="Gene3D" id="1.10.1040.10">
    <property type="entry name" value="N-(1-d-carboxylethyl)-l-norvaline Dehydrogenase, domain 2"/>
    <property type="match status" value="1"/>
</dbReference>
<gene>
    <name evidence="4" type="ORF">FHW37_114108</name>
</gene>
<sequence>MTQRLSSHTHLPETVATPAYDREKLGPGIVHFGLGAFHRAHQAVYTQRALAEKFGDWGIVAVNLRSPDPVKALAAQDGLYSVIVGEIAEDRAEVIGVTIDWICAAENREQVLAYLADPQIKIVTLTVSEKAYGLNPSTGGLDTAHPAIAADLLNPQAPTGAVGFIVEGLALRHARGVSPYTVLSCDNLPANGRVLRRLVLEMAERRDPELVRWIAENGAFPCSMVDRIVPAATEKTRQTAKDLLGVEDALAIETEPFMQWVIEDDFVSGRPAWEAGGAVFAKNVEPYEKMKLRLLNGSHTLIAHLGLLNGLEYVRDVMTVPALVAEVERHMLAAEKTLDPVQGIDLAHYKRQLIERFANPRIAHKTIQIAMDSSQKLPQRIFSPAVETLAKGGNAEEFAHVVALWMAALVTRMDCDDPRKPELLEAARQIDPADASASFFAIEGLFPAELIAARAWRDRVNNELQQWLPKAGAPAGNGRI</sequence>
<name>A0A561Q857_9HYPH</name>
<dbReference type="Proteomes" id="UP000320653">
    <property type="component" value="Unassembled WGS sequence"/>
</dbReference>
<dbReference type="PANTHER" id="PTHR43362:SF1">
    <property type="entry name" value="MANNITOL DEHYDROGENASE 2-RELATED"/>
    <property type="match status" value="1"/>
</dbReference>
<feature type="domain" description="Mannitol dehydrogenase C-terminal" evidence="3">
    <location>
        <begin position="283"/>
        <end position="454"/>
    </location>
</feature>
<dbReference type="PRINTS" id="PR00084">
    <property type="entry name" value="MTLDHDRGNASE"/>
</dbReference>
<dbReference type="InterPro" id="IPR013131">
    <property type="entry name" value="Mannitol_DH_N"/>
</dbReference>
<dbReference type="GO" id="GO:0016616">
    <property type="term" value="F:oxidoreductase activity, acting on the CH-OH group of donors, NAD or NADP as acceptor"/>
    <property type="evidence" value="ECO:0007669"/>
    <property type="project" value="TreeGrafter"/>
</dbReference>
<dbReference type="InterPro" id="IPR008927">
    <property type="entry name" value="6-PGluconate_DH-like_C_sf"/>
</dbReference>
<protein>
    <submittedName>
        <fullName evidence="4">Fructuronate reductase</fullName>
    </submittedName>
</protein>
<evidence type="ECO:0000259" key="2">
    <source>
        <dbReference type="Pfam" id="PF01232"/>
    </source>
</evidence>
<dbReference type="RefSeq" id="WP_145643232.1">
    <property type="nucleotide sequence ID" value="NZ_VIWP01000014.1"/>
</dbReference>
<reference evidence="4 5" key="1">
    <citation type="submission" date="2019-06" db="EMBL/GenBank/DDBJ databases">
        <title>Sorghum-associated microbial communities from plants grown in Nebraska, USA.</title>
        <authorList>
            <person name="Schachtman D."/>
        </authorList>
    </citation>
    <scope>NUCLEOTIDE SEQUENCE [LARGE SCALE GENOMIC DNA]</scope>
    <source>
        <strain evidence="4 5">1225</strain>
    </source>
</reference>
<dbReference type="InterPro" id="IPR036291">
    <property type="entry name" value="NAD(P)-bd_dom_sf"/>
</dbReference>
<dbReference type="PANTHER" id="PTHR43362">
    <property type="entry name" value="MANNITOL DEHYDROGENASE DSF1-RELATED"/>
    <property type="match status" value="1"/>
</dbReference>
<dbReference type="InterPro" id="IPR000669">
    <property type="entry name" value="Mannitol_DH"/>
</dbReference>
<dbReference type="OrthoDB" id="271711at2"/>
<dbReference type="Pfam" id="PF01232">
    <property type="entry name" value="Mannitol_dh"/>
    <property type="match status" value="1"/>
</dbReference>
<dbReference type="InterPro" id="IPR013328">
    <property type="entry name" value="6PGD_dom2"/>
</dbReference>
<evidence type="ECO:0000256" key="1">
    <source>
        <dbReference type="ARBA" id="ARBA00023002"/>
    </source>
</evidence>
<dbReference type="SUPFAM" id="SSF51735">
    <property type="entry name" value="NAD(P)-binding Rossmann-fold domains"/>
    <property type="match status" value="1"/>
</dbReference>
<organism evidence="4 5">
    <name type="scientific">Neorhizobium alkalisoli</name>
    <dbReference type="NCBI Taxonomy" id="528178"/>
    <lineage>
        <taxon>Bacteria</taxon>
        <taxon>Pseudomonadati</taxon>
        <taxon>Pseudomonadota</taxon>
        <taxon>Alphaproteobacteria</taxon>
        <taxon>Hyphomicrobiales</taxon>
        <taxon>Rhizobiaceae</taxon>
        <taxon>Rhizobium/Agrobacterium group</taxon>
        <taxon>Neorhizobium</taxon>
    </lineage>
</organism>
<keyword evidence="5" id="KW-1185">Reference proteome</keyword>
<proteinExistence type="predicted"/>
<evidence type="ECO:0000259" key="3">
    <source>
        <dbReference type="Pfam" id="PF08125"/>
    </source>
</evidence>
<accession>A0A561Q857</accession>
<dbReference type="InterPro" id="IPR050988">
    <property type="entry name" value="Mannitol_DH/Oxidoreductase"/>
</dbReference>
<dbReference type="AlphaFoldDB" id="A0A561Q857"/>
<comment type="caution">
    <text evidence="4">The sequence shown here is derived from an EMBL/GenBank/DDBJ whole genome shotgun (WGS) entry which is preliminary data.</text>
</comment>
<keyword evidence="1" id="KW-0560">Oxidoreductase</keyword>
<evidence type="ECO:0000313" key="4">
    <source>
        <dbReference type="EMBL" id="TWF46539.1"/>
    </source>
</evidence>
<evidence type="ECO:0000313" key="5">
    <source>
        <dbReference type="Proteomes" id="UP000320653"/>
    </source>
</evidence>